<dbReference type="eggNOG" id="arCOG01694">
    <property type="taxonomic scope" value="Archaea"/>
</dbReference>
<dbReference type="InterPro" id="IPR011991">
    <property type="entry name" value="ArsR-like_HTH"/>
</dbReference>
<evidence type="ECO:0000313" key="2">
    <source>
        <dbReference type="EMBL" id="ADN37374.1"/>
    </source>
</evidence>
<dbReference type="PROSITE" id="PS50006">
    <property type="entry name" value="FHA_DOMAIN"/>
    <property type="match status" value="1"/>
</dbReference>
<dbReference type="EMBL" id="CP002117">
    <property type="protein sequence ID" value="ADN37374.1"/>
    <property type="molecule type" value="Genomic_DNA"/>
</dbReference>
<dbReference type="Proteomes" id="UP000006565">
    <property type="component" value="Chromosome"/>
</dbReference>
<dbReference type="InterPro" id="IPR008984">
    <property type="entry name" value="SMAD_FHA_dom_sf"/>
</dbReference>
<keyword evidence="3" id="KW-1185">Reference proteome</keyword>
<gene>
    <name evidence="2" type="ordered locus">Mpet_2631</name>
</gene>
<dbReference type="STRING" id="679926.Mpet_2631"/>
<dbReference type="SUPFAM" id="SSF49879">
    <property type="entry name" value="SMAD/FHA domain"/>
    <property type="match status" value="1"/>
</dbReference>
<evidence type="ECO:0000313" key="3">
    <source>
        <dbReference type="Proteomes" id="UP000006565"/>
    </source>
</evidence>
<dbReference type="GO" id="GO:0003700">
    <property type="term" value="F:DNA-binding transcription factor activity"/>
    <property type="evidence" value="ECO:0007669"/>
    <property type="project" value="InterPro"/>
</dbReference>
<accession>E1RFS0</accession>
<dbReference type="SMART" id="SM00240">
    <property type="entry name" value="FHA"/>
    <property type="match status" value="1"/>
</dbReference>
<dbReference type="SMART" id="SM00418">
    <property type="entry name" value="HTH_ARSR"/>
    <property type="match status" value="1"/>
</dbReference>
<dbReference type="InterPro" id="IPR000253">
    <property type="entry name" value="FHA_dom"/>
</dbReference>
<dbReference type="OrthoDB" id="9623at2157"/>
<dbReference type="Gene3D" id="2.60.200.20">
    <property type="match status" value="1"/>
</dbReference>
<dbReference type="HOGENOM" id="CLU_1021628_0_0_2"/>
<sequence length="264" mass="29406">MSGGINDKTIAISSDPDFYEDLSEYLNVLSNPTRLRILKLIENHPKEVREIAREIDTSYENTKKHLDKLLKTGVIKKEAGMGRQTSKGALPVWKYSLIPGGMEGIIRNLSIFSNIDVRIGHEELNAKLEEVRKLLSEDNSTGVPLIVVLGGECDGEAYALKEDEIRIGREDNKSPEFSNSDNAIVLPNSYEAVTRVSRPHAKFINRKGDWFIEDCGSTGGTYINNTKIQACRETSIIDGDMIDLARGSKGARIIFNLTHKDTPE</sequence>
<dbReference type="GeneID" id="9745124"/>
<dbReference type="AlphaFoldDB" id="E1RFS0"/>
<protein>
    <submittedName>
        <fullName evidence="2">Transcriptional regulator, ArsR family</fullName>
    </submittedName>
</protein>
<reference evidence="2 3" key="1">
    <citation type="journal article" date="2010" name="Stand. Genomic Sci.">
        <title>Complete genome sequence of Methanoplanus petrolearius type strain (SEBR 4847).</title>
        <authorList>
            <person name="Brambilla E."/>
            <person name="Djao O.D."/>
            <person name="Daligault H."/>
            <person name="Lapidus A."/>
            <person name="Lucas S."/>
            <person name="Hammon N."/>
            <person name="Nolan M."/>
            <person name="Tice H."/>
            <person name="Cheng J.F."/>
            <person name="Han C."/>
            <person name="Tapia R."/>
            <person name="Goodwin L."/>
            <person name="Pitluck S."/>
            <person name="Liolios K."/>
            <person name="Ivanova N."/>
            <person name="Mavromatis K."/>
            <person name="Mikhailova N."/>
            <person name="Pati A."/>
            <person name="Chen A."/>
            <person name="Palaniappan K."/>
            <person name="Land M."/>
            <person name="Hauser L."/>
            <person name="Chang Y.J."/>
            <person name="Jeffries C.D."/>
            <person name="Rohde M."/>
            <person name="Spring S."/>
            <person name="Sikorski J."/>
            <person name="Goker M."/>
            <person name="Woyke T."/>
            <person name="Bristow J."/>
            <person name="Eisen J.A."/>
            <person name="Markowitz V."/>
            <person name="Hugenholtz P."/>
            <person name="Kyrpides N.C."/>
            <person name="Klenk H.P."/>
        </authorList>
    </citation>
    <scope>NUCLEOTIDE SEQUENCE [LARGE SCALE GENOMIC DNA]</scope>
    <source>
        <strain evidence="3">DSM 11571 / OCM 486 / SEBR 4847</strain>
    </source>
</reference>
<feature type="domain" description="FHA" evidence="1">
    <location>
        <begin position="165"/>
        <end position="228"/>
    </location>
</feature>
<dbReference type="RefSeq" id="WP_013330547.1">
    <property type="nucleotide sequence ID" value="NC_014507.1"/>
</dbReference>
<dbReference type="InterPro" id="IPR036388">
    <property type="entry name" value="WH-like_DNA-bd_sf"/>
</dbReference>
<dbReference type="Gene3D" id="1.10.10.10">
    <property type="entry name" value="Winged helix-like DNA-binding domain superfamily/Winged helix DNA-binding domain"/>
    <property type="match status" value="1"/>
</dbReference>
<dbReference type="InterPro" id="IPR001845">
    <property type="entry name" value="HTH_ArsR_DNA-bd_dom"/>
</dbReference>
<organism evidence="2 3">
    <name type="scientific">Methanolacinia petrolearia (strain DSM 11571 / OCM 486 / SEBR 4847)</name>
    <name type="common">Methanoplanus petrolearius</name>
    <dbReference type="NCBI Taxonomy" id="679926"/>
    <lineage>
        <taxon>Archaea</taxon>
        <taxon>Methanobacteriati</taxon>
        <taxon>Methanobacteriota</taxon>
        <taxon>Stenosarchaea group</taxon>
        <taxon>Methanomicrobia</taxon>
        <taxon>Methanomicrobiales</taxon>
        <taxon>Methanomicrobiaceae</taxon>
        <taxon>Methanolacinia</taxon>
    </lineage>
</organism>
<proteinExistence type="predicted"/>
<dbReference type="SUPFAM" id="SSF46785">
    <property type="entry name" value="Winged helix' DNA-binding domain"/>
    <property type="match status" value="1"/>
</dbReference>
<dbReference type="Pfam" id="PF00498">
    <property type="entry name" value="FHA"/>
    <property type="match status" value="1"/>
</dbReference>
<dbReference type="KEGG" id="mpi:Mpet_2631"/>
<dbReference type="CDD" id="cd00090">
    <property type="entry name" value="HTH_ARSR"/>
    <property type="match status" value="1"/>
</dbReference>
<evidence type="ECO:0000259" key="1">
    <source>
        <dbReference type="PROSITE" id="PS50006"/>
    </source>
</evidence>
<dbReference type="Pfam" id="PF12840">
    <property type="entry name" value="HTH_20"/>
    <property type="match status" value="1"/>
</dbReference>
<dbReference type="CDD" id="cd00060">
    <property type="entry name" value="FHA"/>
    <property type="match status" value="1"/>
</dbReference>
<dbReference type="InterPro" id="IPR036390">
    <property type="entry name" value="WH_DNA-bd_sf"/>
</dbReference>
<name>E1RFS0_METP4</name>
<dbReference type="eggNOG" id="arCOG01685">
    <property type="taxonomic scope" value="Archaea"/>
</dbReference>